<sequence length="138" mass="15612">MQFCFISPEHPDYLHHVHRLGAAFDEAENPEQEYREMKEQLEGGTLSLYHAKDSGVDLSIVGEADGQSYYVWGVAGVGFKAGIKELIRRIKLSGFKSVTCATAKQGIRRMYRYFGRNAITAVERLSNGKLCTWHKLEV</sequence>
<evidence type="ECO:0000313" key="1">
    <source>
        <dbReference type="EMBL" id="PSU34669.1"/>
    </source>
</evidence>
<keyword evidence="2" id="KW-1185">Reference proteome</keyword>
<dbReference type="Proteomes" id="UP000241222">
    <property type="component" value="Unassembled WGS sequence"/>
</dbReference>
<comment type="caution">
    <text evidence="1">The sequence shown here is derived from an EMBL/GenBank/DDBJ whole genome shotgun (WGS) entry which is preliminary data.</text>
</comment>
<accession>A0A2T3J0Q9</accession>
<protein>
    <recommendedName>
        <fullName evidence="3">DNAase</fullName>
    </recommendedName>
</protein>
<dbReference type="RefSeq" id="WP_107347985.1">
    <property type="nucleotide sequence ID" value="NZ_PYMH01000002.1"/>
</dbReference>
<evidence type="ECO:0008006" key="3">
    <source>
        <dbReference type="Google" id="ProtNLM"/>
    </source>
</evidence>
<reference evidence="1 2" key="1">
    <citation type="submission" date="2018-03" db="EMBL/GenBank/DDBJ databases">
        <title>Whole genome sequencing of Histamine producing bacteria.</title>
        <authorList>
            <person name="Butler K."/>
        </authorList>
    </citation>
    <scope>NUCLEOTIDE SEQUENCE [LARGE SCALE GENOMIC DNA]</scope>
    <source>
        <strain evidence="1 2">JCM 13586</strain>
    </source>
</reference>
<dbReference type="AlphaFoldDB" id="A0A2T3J0Q9"/>
<dbReference type="OrthoDB" id="5870195at2"/>
<evidence type="ECO:0000313" key="2">
    <source>
        <dbReference type="Proteomes" id="UP000241222"/>
    </source>
</evidence>
<organism evidence="1 2">
    <name type="scientific">Photobacterium lutimaris</name>
    <dbReference type="NCBI Taxonomy" id="388278"/>
    <lineage>
        <taxon>Bacteria</taxon>
        <taxon>Pseudomonadati</taxon>
        <taxon>Pseudomonadota</taxon>
        <taxon>Gammaproteobacteria</taxon>
        <taxon>Vibrionales</taxon>
        <taxon>Vibrionaceae</taxon>
        <taxon>Photobacterium</taxon>
    </lineage>
</organism>
<gene>
    <name evidence="1" type="ORF">C9I99_06110</name>
</gene>
<dbReference type="EMBL" id="PYMH01000002">
    <property type="protein sequence ID" value="PSU34669.1"/>
    <property type="molecule type" value="Genomic_DNA"/>
</dbReference>
<name>A0A2T3J0Q9_9GAMM</name>
<proteinExistence type="predicted"/>